<dbReference type="SUPFAM" id="SSF47413">
    <property type="entry name" value="lambda repressor-like DNA-binding domains"/>
    <property type="match status" value="1"/>
</dbReference>
<keyword evidence="3" id="KW-1185">Reference proteome</keyword>
<dbReference type="InterPro" id="IPR010982">
    <property type="entry name" value="Lambda_DNA-bd_dom_sf"/>
</dbReference>
<name>A0A5E4S970_9BURK</name>
<dbReference type="Gene3D" id="1.10.260.40">
    <property type="entry name" value="lambda repressor-like DNA-binding domains"/>
    <property type="match status" value="1"/>
</dbReference>
<organism evidence="2 3">
    <name type="scientific">Pandoraea anhela</name>
    <dbReference type="NCBI Taxonomy" id="2508295"/>
    <lineage>
        <taxon>Bacteria</taxon>
        <taxon>Pseudomonadati</taxon>
        <taxon>Pseudomonadota</taxon>
        <taxon>Betaproteobacteria</taxon>
        <taxon>Burkholderiales</taxon>
        <taxon>Burkholderiaceae</taxon>
        <taxon>Pandoraea</taxon>
    </lineage>
</organism>
<dbReference type="PROSITE" id="PS50943">
    <property type="entry name" value="HTH_CROC1"/>
    <property type="match status" value="1"/>
</dbReference>
<reference evidence="2 3" key="1">
    <citation type="submission" date="2019-08" db="EMBL/GenBank/DDBJ databases">
        <authorList>
            <person name="Peeters C."/>
        </authorList>
    </citation>
    <scope>NUCLEOTIDE SEQUENCE [LARGE SCALE GENOMIC DNA]</scope>
    <source>
        <strain evidence="2 3">LMG 31108</strain>
    </source>
</reference>
<gene>
    <name evidence="2" type="ORF">PAN31108_00632</name>
</gene>
<evidence type="ECO:0000259" key="1">
    <source>
        <dbReference type="PROSITE" id="PS50943"/>
    </source>
</evidence>
<dbReference type="Proteomes" id="UP000406256">
    <property type="component" value="Unassembled WGS sequence"/>
</dbReference>
<dbReference type="SMART" id="SM00530">
    <property type="entry name" value="HTH_XRE"/>
    <property type="match status" value="1"/>
</dbReference>
<feature type="domain" description="HTH cro/C1-type" evidence="1">
    <location>
        <begin position="48"/>
        <end position="106"/>
    </location>
</feature>
<dbReference type="EMBL" id="CABPSB010000002">
    <property type="protein sequence ID" value="VVD71691.1"/>
    <property type="molecule type" value="Genomic_DNA"/>
</dbReference>
<evidence type="ECO:0000313" key="2">
    <source>
        <dbReference type="EMBL" id="VVD71691.1"/>
    </source>
</evidence>
<dbReference type="CDD" id="cd00093">
    <property type="entry name" value="HTH_XRE"/>
    <property type="match status" value="1"/>
</dbReference>
<sequence length="149" mass="17421">MKWRFVKLIWSFVAPSRFYEFRREAQCKIYDIRRMGKKEPVTVFGRRLRQARRRAGIPQDKLGVEIGLDETSASARISRYESGVHQPPVEIAQKLAKVLKVPTAYLYCDNDELAELLLSWPYLIKADKKEIGYIIENRLFSKGLLEKKS</sequence>
<dbReference type="GO" id="GO:0003677">
    <property type="term" value="F:DNA binding"/>
    <property type="evidence" value="ECO:0007669"/>
    <property type="project" value="InterPro"/>
</dbReference>
<dbReference type="AlphaFoldDB" id="A0A5E4S970"/>
<evidence type="ECO:0000313" key="3">
    <source>
        <dbReference type="Proteomes" id="UP000406256"/>
    </source>
</evidence>
<protein>
    <submittedName>
        <fullName evidence="2">Transcriptional regulator</fullName>
    </submittedName>
</protein>
<dbReference type="InterPro" id="IPR001387">
    <property type="entry name" value="Cro/C1-type_HTH"/>
</dbReference>
<proteinExistence type="predicted"/>
<accession>A0A5E4S970</accession>
<dbReference type="Pfam" id="PF01381">
    <property type="entry name" value="HTH_3"/>
    <property type="match status" value="1"/>
</dbReference>